<evidence type="ECO:0000256" key="6">
    <source>
        <dbReference type="ARBA" id="ARBA00023118"/>
    </source>
</evidence>
<dbReference type="Proteomes" id="UP000268553">
    <property type="component" value="Unassembled WGS sequence"/>
</dbReference>
<comment type="caution">
    <text evidence="9">The sequence shown here is derived from an EMBL/GenBank/DDBJ whole genome shotgun (WGS) entry which is preliminary data.</text>
</comment>
<dbReference type="GO" id="GO:0003723">
    <property type="term" value="F:RNA binding"/>
    <property type="evidence" value="ECO:0007669"/>
    <property type="project" value="InterPro"/>
</dbReference>
<keyword evidence="2" id="KW-0548">Nucleotidyltransferase</keyword>
<evidence type="ECO:0000256" key="2">
    <source>
        <dbReference type="ARBA" id="ARBA00022695"/>
    </source>
</evidence>
<evidence type="ECO:0000259" key="8">
    <source>
        <dbReference type="PROSITE" id="PS50878"/>
    </source>
</evidence>
<organism evidence="9 10">
    <name type="scientific">Sphingorhabdus wooponensis</name>
    <dbReference type="NCBI Taxonomy" id="940136"/>
    <lineage>
        <taxon>Bacteria</taxon>
        <taxon>Pseudomonadati</taxon>
        <taxon>Pseudomonadota</taxon>
        <taxon>Alphaproteobacteria</taxon>
        <taxon>Sphingomonadales</taxon>
        <taxon>Sphingomonadaceae</taxon>
        <taxon>Sphingorhabdus</taxon>
    </lineage>
</organism>
<evidence type="ECO:0000256" key="1">
    <source>
        <dbReference type="ARBA" id="ARBA00022679"/>
    </source>
</evidence>
<dbReference type="PRINTS" id="PR00866">
    <property type="entry name" value="RNADNAPOLMS"/>
</dbReference>
<reference evidence="9 10" key="1">
    <citation type="submission" date="2018-12" db="EMBL/GenBank/DDBJ databases">
        <authorList>
            <person name="Kim S.-J."/>
            <person name="Jung G.-Y."/>
        </authorList>
    </citation>
    <scope>NUCLEOTIDE SEQUENCE [LARGE SCALE GENOMIC DNA]</scope>
    <source>
        <strain evidence="9 10">03SU3-P</strain>
    </source>
</reference>
<keyword evidence="10" id="KW-1185">Reference proteome</keyword>
<dbReference type="CDD" id="cd03487">
    <property type="entry name" value="RT_Bac_retron_II"/>
    <property type="match status" value="1"/>
</dbReference>
<dbReference type="RefSeq" id="WP_125230724.1">
    <property type="nucleotide sequence ID" value="NZ_RWJI01000001.1"/>
</dbReference>
<accession>A0A3R8RU96</accession>
<dbReference type="OrthoDB" id="7055795at2"/>
<keyword evidence="3" id="KW-0479">Metal-binding</keyword>
<dbReference type="InterPro" id="IPR000123">
    <property type="entry name" value="Reverse_transcriptase_msDNA"/>
</dbReference>
<dbReference type="GO" id="GO:0003964">
    <property type="term" value="F:RNA-directed DNA polymerase activity"/>
    <property type="evidence" value="ECO:0007669"/>
    <property type="project" value="UniProtKB-KW"/>
</dbReference>
<feature type="domain" description="Reverse transcriptase" evidence="8">
    <location>
        <begin position="1"/>
        <end position="256"/>
    </location>
</feature>
<keyword evidence="1" id="KW-0808">Transferase</keyword>
<proteinExistence type="inferred from homology"/>
<evidence type="ECO:0000313" key="9">
    <source>
        <dbReference type="EMBL" id="RRQ52710.1"/>
    </source>
</evidence>
<keyword evidence="5 9" id="KW-0695">RNA-directed DNA polymerase</keyword>
<name>A0A3R8RU96_9SPHN</name>
<evidence type="ECO:0000256" key="3">
    <source>
        <dbReference type="ARBA" id="ARBA00022723"/>
    </source>
</evidence>
<comment type="similarity">
    <text evidence="7">Belongs to the bacterial reverse transcriptase family.</text>
</comment>
<dbReference type="AlphaFoldDB" id="A0A3R8RU96"/>
<keyword evidence="4" id="KW-0460">Magnesium</keyword>
<dbReference type="InterPro" id="IPR043502">
    <property type="entry name" value="DNA/RNA_pol_sf"/>
</dbReference>
<evidence type="ECO:0000256" key="5">
    <source>
        <dbReference type="ARBA" id="ARBA00022918"/>
    </source>
</evidence>
<dbReference type="SUPFAM" id="SSF56672">
    <property type="entry name" value="DNA/RNA polymerases"/>
    <property type="match status" value="1"/>
</dbReference>
<dbReference type="GO" id="GO:0051607">
    <property type="term" value="P:defense response to virus"/>
    <property type="evidence" value="ECO:0007669"/>
    <property type="project" value="UniProtKB-KW"/>
</dbReference>
<gene>
    <name evidence="9" type="ORF">D7D48_07760</name>
</gene>
<dbReference type="PROSITE" id="PS50878">
    <property type="entry name" value="RT_POL"/>
    <property type="match status" value="1"/>
</dbReference>
<dbReference type="GO" id="GO:0046872">
    <property type="term" value="F:metal ion binding"/>
    <property type="evidence" value="ECO:0007669"/>
    <property type="project" value="UniProtKB-KW"/>
</dbReference>
<evidence type="ECO:0000313" key="10">
    <source>
        <dbReference type="Proteomes" id="UP000268553"/>
    </source>
</evidence>
<dbReference type="InterPro" id="IPR000477">
    <property type="entry name" value="RT_dom"/>
</dbReference>
<sequence length="307" mass="35108">MPTRHRAVPYTLRDSPFFRLRRRKDLAKLLHVSETTLATIASRNDLYERCWKHKKLKNNWLDDEPSADIAHLYRPIDIPDGGLKAIQSRIANLLGRITPPDWLFSPVKGRSYVGNAACHRGSKAFWLLDIADYFPSCTANNVAHFFQRKLECSPDVTAILVHLTTLQQCLPQGSPCSPVLAYFSNLDMWREIEQSVSKAALKHSIYADDITISGPIVPKKVIWEIKQAIHKHGMKIKADKELSLIDSPAEVTGVIVVGDRTKLPNRQFKRLFELRGERHRERSKTLMRLLDGQIAGRVAQRRQVEQF</sequence>
<evidence type="ECO:0000256" key="4">
    <source>
        <dbReference type="ARBA" id="ARBA00022842"/>
    </source>
</evidence>
<evidence type="ECO:0000256" key="7">
    <source>
        <dbReference type="ARBA" id="ARBA00034120"/>
    </source>
</evidence>
<dbReference type="Pfam" id="PF00078">
    <property type="entry name" value="RVT_1"/>
    <property type="match status" value="1"/>
</dbReference>
<dbReference type="EMBL" id="RWJI01000001">
    <property type="protein sequence ID" value="RRQ52710.1"/>
    <property type="molecule type" value="Genomic_DNA"/>
</dbReference>
<keyword evidence="6" id="KW-0051">Antiviral defense</keyword>
<protein>
    <submittedName>
        <fullName evidence="9">RNA-directed DNA polymerase</fullName>
    </submittedName>
</protein>